<dbReference type="Pfam" id="PF00561">
    <property type="entry name" value="Abhydrolase_1"/>
    <property type="match status" value="1"/>
</dbReference>
<evidence type="ECO:0000313" key="3">
    <source>
        <dbReference type="Proteomes" id="UP000287563"/>
    </source>
</evidence>
<feature type="domain" description="AB hydrolase-1" evidence="1">
    <location>
        <begin position="40"/>
        <end position="287"/>
    </location>
</feature>
<dbReference type="OrthoDB" id="149912at2"/>
<dbReference type="Gene3D" id="3.40.50.1820">
    <property type="entry name" value="alpha/beta hydrolase"/>
    <property type="match status" value="1"/>
</dbReference>
<dbReference type="InterPro" id="IPR000073">
    <property type="entry name" value="AB_hydrolase_1"/>
</dbReference>
<sequence length="305" mass="34497">MFNTRFQLAELTLAGLCSFQIQGEIVSPSSPLSYPCDQKPILLFLHGWQDNAASFAPLFVTLADKFHLIAIDWPGHGHSQPRGKDNYYYFFDYLDDLKQLMALLPDREVYLVGHSLGALVASCYAAVFPADVAGVVLIEGMSPLHESPDHMVQRLRDGIASRQRYRRRTELWGRGRGMSSFQEALKLRCTVNQLSAEQLAPLVERATYQDGSNWYWRHDNRLRCDSLYRMAEGHAKVLMSQIQCPVLSILGRSGFTALKQPEAGRHWLQHGSQVEVDGGHHCHIESPRAVCEHIVRFTSNFSQLA</sequence>
<dbReference type="EMBL" id="RJLM01000004">
    <property type="protein sequence ID" value="RWX55225.1"/>
    <property type="molecule type" value="Genomic_DNA"/>
</dbReference>
<dbReference type="InterPro" id="IPR050266">
    <property type="entry name" value="AB_hydrolase_sf"/>
</dbReference>
<proteinExistence type="predicted"/>
<keyword evidence="3" id="KW-1185">Reference proteome</keyword>
<organism evidence="2 3">
    <name type="scientific">Photobacterium chitinilyticum</name>
    <dbReference type="NCBI Taxonomy" id="2485123"/>
    <lineage>
        <taxon>Bacteria</taxon>
        <taxon>Pseudomonadati</taxon>
        <taxon>Pseudomonadota</taxon>
        <taxon>Gammaproteobacteria</taxon>
        <taxon>Vibrionales</taxon>
        <taxon>Vibrionaceae</taxon>
        <taxon>Photobacterium</taxon>
    </lineage>
</organism>
<evidence type="ECO:0000259" key="1">
    <source>
        <dbReference type="Pfam" id="PF00561"/>
    </source>
</evidence>
<dbReference type="AlphaFoldDB" id="A0A444JQ59"/>
<comment type="caution">
    <text evidence="2">The sequence shown here is derived from an EMBL/GenBank/DDBJ whole genome shotgun (WGS) entry which is preliminary data.</text>
</comment>
<dbReference type="GO" id="GO:0016020">
    <property type="term" value="C:membrane"/>
    <property type="evidence" value="ECO:0007669"/>
    <property type="project" value="TreeGrafter"/>
</dbReference>
<keyword evidence="2" id="KW-0378">Hydrolase</keyword>
<name>A0A444JQ59_9GAMM</name>
<accession>A0A444JQ59</accession>
<reference evidence="2 3" key="1">
    <citation type="submission" date="2018-11" db="EMBL/GenBank/DDBJ databases">
        <title>Photobacterium sp. BEI247 sp. nov., a marine bacterium isolated from Yongle Blue Hole in the South China Sea.</title>
        <authorList>
            <person name="Wang X."/>
        </authorList>
    </citation>
    <scope>NUCLEOTIDE SEQUENCE [LARGE SCALE GENOMIC DNA]</scope>
    <source>
        <strain evidence="3">BEI247</strain>
    </source>
</reference>
<dbReference type="SUPFAM" id="SSF53474">
    <property type="entry name" value="alpha/beta-Hydrolases"/>
    <property type="match status" value="1"/>
</dbReference>
<dbReference type="Proteomes" id="UP000287563">
    <property type="component" value="Unassembled WGS sequence"/>
</dbReference>
<protein>
    <submittedName>
        <fullName evidence="2">Alpha/beta hydrolase</fullName>
    </submittedName>
</protein>
<dbReference type="PANTHER" id="PTHR43798:SF33">
    <property type="entry name" value="HYDROLASE, PUTATIVE (AFU_ORTHOLOGUE AFUA_2G14860)-RELATED"/>
    <property type="match status" value="1"/>
</dbReference>
<evidence type="ECO:0000313" key="2">
    <source>
        <dbReference type="EMBL" id="RWX55225.1"/>
    </source>
</evidence>
<dbReference type="InterPro" id="IPR029058">
    <property type="entry name" value="AB_hydrolase_fold"/>
</dbReference>
<gene>
    <name evidence="2" type="ORF">EDI28_11710</name>
</gene>
<dbReference type="GO" id="GO:0016787">
    <property type="term" value="F:hydrolase activity"/>
    <property type="evidence" value="ECO:0007669"/>
    <property type="project" value="UniProtKB-KW"/>
</dbReference>
<dbReference type="PANTHER" id="PTHR43798">
    <property type="entry name" value="MONOACYLGLYCEROL LIPASE"/>
    <property type="match status" value="1"/>
</dbReference>